<dbReference type="InterPro" id="IPR018783">
    <property type="entry name" value="TF_ENY2"/>
</dbReference>
<dbReference type="FunCoup" id="A0A067LYT1">
    <property type="interactions" value="24"/>
</dbReference>
<dbReference type="GO" id="GO:0003713">
    <property type="term" value="F:transcription coactivator activity"/>
    <property type="evidence" value="ECO:0007669"/>
    <property type="project" value="InterPro"/>
</dbReference>
<evidence type="ECO:0000313" key="2">
    <source>
        <dbReference type="EMBL" id="KDQ08399.1"/>
    </source>
</evidence>
<dbReference type="Proteomes" id="UP000027195">
    <property type="component" value="Unassembled WGS sequence"/>
</dbReference>
<gene>
    <name evidence="2" type="ORF">BOTBODRAFT_37973</name>
</gene>
<evidence type="ECO:0000256" key="1">
    <source>
        <dbReference type="SAM" id="MobiDB-lite"/>
    </source>
</evidence>
<reference evidence="3" key="1">
    <citation type="journal article" date="2014" name="Proc. Natl. Acad. Sci. U.S.A.">
        <title>Extensive sampling of basidiomycete genomes demonstrates inadequacy of the white-rot/brown-rot paradigm for wood decay fungi.</title>
        <authorList>
            <person name="Riley R."/>
            <person name="Salamov A.A."/>
            <person name="Brown D.W."/>
            <person name="Nagy L.G."/>
            <person name="Floudas D."/>
            <person name="Held B.W."/>
            <person name="Levasseur A."/>
            <person name="Lombard V."/>
            <person name="Morin E."/>
            <person name="Otillar R."/>
            <person name="Lindquist E.A."/>
            <person name="Sun H."/>
            <person name="LaButti K.M."/>
            <person name="Schmutz J."/>
            <person name="Jabbour D."/>
            <person name="Luo H."/>
            <person name="Baker S.E."/>
            <person name="Pisabarro A.G."/>
            <person name="Walton J.D."/>
            <person name="Blanchette R.A."/>
            <person name="Henrissat B."/>
            <person name="Martin F."/>
            <person name="Cullen D."/>
            <person name="Hibbett D.S."/>
            <person name="Grigoriev I.V."/>
        </authorList>
    </citation>
    <scope>NUCLEOTIDE SEQUENCE [LARGE SCALE GENOMIC DNA]</scope>
    <source>
        <strain evidence="3">FD-172 SS1</strain>
    </source>
</reference>
<evidence type="ECO:0008006" key="4">
    <source>
        <dbReference type="Google" id="ProtNLM"/>
    </source>
</evidence>
<keyword evidence="3" id="KW-1185">Reference proteome</keyword>
<evidence type="ECO:0000313" key="3">
    <source>
        <dbReference type="Proteomes" id="UP000027195"/>
    </source>
</evidence>
<dbReference type="AlphaFoldDB" id="A0A067LYT1"/>
<organism evidence="2 3">
    <name type="scientific">Botryobasidium botryosum (strain FD-172 SS1)</name>
    <dbReference type="NCBI Taxonomy" id="930990"/>
    <lineage>
        <taxon>Eukaryota</taxon>
        <taxon>Fungi</taxon>
        <taxon>Dikarya</taxon>
        <taxon>Basidiomycota</taxon>
        <taxon>Agaricomycotina</taxon>
        <taxon>Agaricomycetes</taxon>
        <taxon>Cantharellales</taxon>
        <taxon>Botryobasidiaceae</taxon>
        <taxon>Botryobasidium</taxon>
    </lineage>
</organism>
<dbReference type="GO" id="GO:0006406">
    <property type="term" value="P:mRNA export from nucleus"/>
    <property type="evidence" value="ECO:0007669"/>
    <property type="project" value="InterPro"/>
</dbReference>
<dbReference type="InParanoid" id="A0A067LYT1"/>
<dbReference type="GO" id="GO:0005643">
    <property type="term" value="C:nuclear pore"/>
    <property type="evidence" value="ECO:0007669"/>
    <property type="project" value="InterPro"/>
</dbReference>
<dbReference type="OrthoDB" id="6221744at2759"/>
<accession>A0A067LYT1</accession>
<protein>
    <recommendedName>
        <fullName evidence="4">Transcription and mRNA export factor SUS1</fullName>
    </recommendedName>
</protein>
<dbReference type="PANTHER" id="PTHR12514">
    <property type="entry name" value="ENHANCER OF YELLOW 2 TRANSCRIPTION FACTOR"/>
    <property type="match status" value="1"/>
</dbReference>
<dbReference type="STRING" id="930990.A0A067LYT1"/>
<sequence>MPSKPKQSNGREKSNATPKPALSAHDTEELTRAVRKLMVESGEWDKTARAMKRRLDESGWSDEVRGSATDQCRSMKDLHLETLYKSISLQAHNSIPLDVKEETMLRIRAFIEDSLES</sequence>
<proteinExistence type="predicted"/>
<feature type="region of interest" description="Disordered" evidence="1">
    <location>
        <begin position="1"/>
        <end position="29"/>
    </location>
</feature>
<dbReference type="HOGENOM" id="CLU_134052_2_0_1"/>
<dbReference type="InterPro" id="IPR038212">
    <property type="entry name" value="TF_EnY2_sf"/>
</dbReference>
<dbReference type="Pfam" id="PF10163">
    <property type="entry name" value="EnY2"/>
    <property type="match status" value="1"/>
</dbReference>
<dbReference type="Gene3D" id="1.10.246.140">
    <property type="match status" value="1"/>
</dbReference>
<dbReference type="EMBL" id="KL198091">
    <property type="protein sequence ID" value="KDQ08399.1"/>
    <property type="molecule type" value="Genomic_DNA"/>
</dbReference>
<dbReference type="GO" id="GO:0000124">
    <property type="term" value="C:SAGA complex"/>
    <property type="evidence" value="ECO:0007669"/>
    <property type="project" value="InterPro"/>
</dbReference>
<name>A0A067LYT1_BOTB1</name>